<evidence type="ECO:0000256" key="8">
    <source>
        <dbReference type="ARBA" id="ARBA00022801"/>
    </source>
</evidence>
<dbReference type="PANTHER" id="PTHR30195:SF16">
    <property type="entry name" value="TYPE I RESTRICTION ENZYME ENDONUCLEASE SUBUNIT"/>
    <property type="match status" value="1"/>
</dbReference>
<dbReference type="NCBIfam" id="TIGR00348">
    <property type="entry name" value="hsdR"/>
    <property type="match status" value="1"/>
</dbReference>
<dbReference type="EMBL" id="JBHSEC010000020">
    <property type="protein sequence ID" value="MFC4411447.1"/>
    <property type="molecule type" value="Genomic_DNA"/>
</dbReference>
<evidence type="ECO:0000256" key="7">
    <source>
        <dbReference type="ARBA" id="ARBA00022759"/>
    </source>
</evidence>
<dbReference type="InterPro" id="IPR004473">
    <property type="entry name" value="Restrct_endonuc_typeI_HsdR"/>
</dbReference>
<keyword evidence="6 11" id="KW-0680">Restriction system</keyword>
<name>A0ABV8X9Z1_9LACT</name>
<dbReference type="Gene3D" id="3.90.1570.50">
    <property type="match status" value="1"/>
</dbReference>
<evidence type="ECO:0000256" key="5">
    <source>
        <dbReference type="ARBA" id="ARBA00022741"/>
    </source>
</evidence>
<accession>A0ABV8X9Z1</accession>
<evidence type="ECO:0000313" key="13">
    <source>
        <dbReference type="EMBL" id="MFC4411447.1"/>
    </source>
</evidence>
<evidence type="ECO:0000256" key="10">
    <source>
        <dbReference type="ARBA" id="ARBA00023125"/>
    </source>
</evidence>
<feature type="non-terminal residue" evidence="13">
    <location>
        <position position="817"/>
    </location>
</feature>
<comment type="similarity">
    <text evidence="2 11">Belongs to the HsdR family.</text>
</comment>
<dbReference type="SMART" id="SM00487">
    <property type="entry name" value="DEXDc"/>
    <property type="match status" value="1"/>
</dbReference>
<evidence type="ECO:0000256" key="6">
    <source>
        <dbReference type="ARBA" id="ARBA00022747"/>
    </source>
</evidence>
<evidence type="ECO:0000259" key="12">
    <source>
        <dbReference type="SMART" id="SM00487"/>
    </source>
</evidence>
<evidence type="ECO:0000256" key="9">
    <source>
        <dbReference type="ARBA" id="ARBA00022840"/>
    </source>
</evidence>
<proteinExistence type="inferred from homology"/>
<dbReference type="InterPro" id="IPR040980">
    <property type="entry name" value="SWI2_SNF2"/>
</dbReference>
<keyword evidence="4" id="KW-0540">Nuclease</keyword>
<gene>
    <name evidence="13" type="ORF">ACFOZY_13550</name>
</gene>
<keyword evidence="5 11" id="KW-0547">Nucleotide-binding</keyword>
<comment type="subunit">
    <text evidence="3 11">The type I restriction/modification system is composed of three polypeptides R, M and S.</text>
</comment>
<dbReference type="InterPro" id="IPR055180">
    <property type="entry name" value="HsdR_RecA-like_helicase_dom_2"/>
</dbReference>
<dbReference type="Pfam" id="PF04313">
    <property type="entry name" value="HSDR_N"/>
    <property type="match status" value="1"/>
</dbReference>
<dbReference type="CDD" id="cd22332">
    <property type="entry name" value="HsdR_N"/>
    <property type="match status" value="1"/>
</dbReference>
<dbReference type="InterPro" id="IPR007409">
    <property type="entry name" value="Restrct_endonuc_type1_HsdR_N"/>
</dbReference>
<sequence length="817" mass="94074">MVFTKEIDFENAIVELLKNKGWDGGVIENPSEATLIQNLANILYRNNKSEDRLNKVPLSDGEIAQVVEQISNIYSPNQANKWINGGSIQIKRDIDSKDILHQGKVVSLKLYDKREIAAGKSHYQIVRQSKYSKKINVSKDRRADLWLLINGLPVINIELKRSGESVYKATEQIKKYYYEGVFSGIFNLVQIFVAMTPEETLYFANPGSVDAFDEKYFFHWGDFKNNPVNNWKDITEMLLSIPMAHSMVGYYTIADDSDGKLKIMRSYQYYAASTIFNQIKKTDWSEPEKLGGFIWHTTGSGKTLTSFKAAQLIADWGNADKVIFLIDRIDIGTQSFENFKGFADDENDVQDTQSTFELKKKMLDTDSSSTLIVTSLQKMSRISKDDKNIADMDKITNKRIVFIVDEAHRSTFGEMLVDIKKRFTRSVFFGFTGTPIMVENEKNGNTTSDIFGSELHRYSLADGIRDKNVLGFQIDQVPTFSDDDIRLAVSLEKAGAKDISEVYDDVMKKKVFNYYMNPVEVKMAGEIVNGRYKKGIEDYLSSSQFREKEEHFDVVLADIAKQFELLSMGGKYHAILATSSITTAIKYYKKAKEKYPYIKWAAVFDSDDSNSPTSLSKIKGLYEIIEDYNERYDQLFTTEDKSFKQYKRDIANRLAHKKPYQNIKPEQQIDVIIVVRQLLTGFDSKWINTIYLDKTLEYADIIQTFSRTNRLQGTDKPFGNIRYYQRIHTMKNKIDKAIEMYSGNRPDLLYVPKLGLNVENMNMKYKEIELLFRANSIINFERLPSDESSINQFAKLFNELNDIHTAAILQGFIWEKK</sequence>
<keyword evidence="14" id="KW-1185">Reference proteome</keyword>
<evidence type="ECO:0000313" key="14">
    <source>
        <dbReference type="Proteomes" id="UP001595817"/>
    </source>
</evidence>
<evidence type="ECO:0000256" key="2">
    <source>
        <dbReference type="ARBA" id="ARBA00008598"/>
    </source>
</evidence>
<evidence type="ECO:0000256" key="3">
    <source>
        <dbReference type="ARBA" id="ARBA00011296"/>
    </source>
</evidence>
<dbReference type="Pfam" id="PF22679">
    <property type="entry name" value="T1R_D3-like"/>
    <property type="match status" value="1"/>
</dbReference>
<evidence type="ECO:0000256" key="11">
    <source>
        <dbReference type="RuleBase" id="RU364115"/>
    </source>
</evidence>
<keyword evidence="9 11" id="KW-0067">ATP-binding</keyword>
<dbReference type="EC" id="3.1.21.3" evidence="11"/>
<organism evidence="13 14">
    <name type="scientific">Chungangia koreensis</name>
    <dbReference type="NCBI Taxonomy" id="752657"/>
    <lineage>
        <taxon>Bacteria</taxon>
        <taxon>Bacillati</taxon>
        <taxon>Bacillota</taxon>
        <taxon>Bacilli</taxon>
        <taxon>Lactobacillales</taxon>
        <taxon>Chungangia</taxon>
    </lineage>
</organism>
<dbReference type="InterPro" id="IPR051268">
    <property type="entry name" value="Type-I_R_enzyme_R_subunit"/>
</dbReference>
<comment type="function">
    <text evidence="11">Subunit R is required for both nuclease and ATPase activities, but not for modification.</text>
</comment>
<dbReference type="SUPFAM" id="SSF52540">
    <property type="entry name" value="P-loop containing nucleoside triphosphate hydrolases"/>
    <property type="match status" value="2"/>
</dbReference>
<reference evidence="14" key="1">
    <citation type="journal article" date="2019" name="Int. J. Syst. Evol. Microbiol.">
        <title>The Global Catalogue of Microorganisms (GCM) 10K type strain sequencing project: providing services to taxonomists for standard genome sequencing and annotation.</title>
        <authorList>
            <consortium name="The Broad Institute Genomics Platform"/>
            <consortium name="The Broad Institute Genome Sequencing Center for Infectious Disease"/>
            <person name="Wu L."/>
            <person name="Ma J."/>
        </authorList>
    </citation>
    <scope>NUCLEOTIDE SEQUENCE [LARGE SCALE GENOMIC DNA]</scope>
    <source>
        <strain evidence="14">CCUG 59778</strain>
    </source>
</reference>
<keyword evidence="8 11" id="KW-0378">Hydrolase</keyword>
<feature type="domain" description="Helicase ATP-binding" evidence="12">
    <location>
        <begin position="260"/>
        <end position="458"/>
    </location>
</feature>
<protein>
    <recommendedName>
        <fullName evidence="11">Type I restriction enzyme endonuclease subunit</fullName>
        <shortName evidence="11">R protein</shortName>
        <ecNumber evidence="11">3.1.21.3</ecNumber>
    </recommendedName>
    <alternativeName>
        <fullName evidence="11">Type-1 restriction enzyme R protein</fullName>
    </alternativeName>
</protein>
<keyword evidence="10 11" id="KW-0238">DNA-binding</keyword>
<dbReference type="InterPro" id="IPR014001">
    <property type="entry name" value="Helicase_ATP-bd"/>
</dbReference>
<dbReference type="RefSeq" id="WP_378156404.1">
    <property type="nucleotide sequence ID" value="NZ_JBHSEC010000020.1"/>
</dbReference>
<comment type="catalytic activity">
    <reaction evidence="1 11">
        <text>Endonucleolytic cleavage of DNA to give random double-stranded fragments with terminal 5'-phosphates, ATP is simultaneously hydrolyzed.</text>
        <dbReference type="EC" id="3.1.21.3"/>
    </reaction>
</comment>
<dbReference type="GO" id="GO:0009035">
    <property type="term" value="F:type I site-specific deoxyribonuclease activity"/>
    <property type="evidence" value="ECO:0007669"/>
    <property type="project" value="UniProtKB-EC"/>
</dbReference>
<dbReference type="PANTHER" id="PTHR30195">
    <property type="entry name" value="TYPE I SITE-SPECIFIC DEOXYRIBONUCLEASE PROTEIN SUBUNIT M AND R"/>
    <property type="match status" value="1"/>
</dbReference>
<comment type="caution">
    <text evidence="13">The sequence shown here is derived from an EMBL/GenBank/DDBJ whole genome shotgun (WGS) entry which is preliminary data.</text>
</comment>
<dbReference type="InterPro" id="IPR027417">
    <property type="entry name" value="P-loop_NTPase"/>
</dbReference>
<dbReference type="Gene3D" id="3.40.50.300">
    <property type="entry name" value="P-loop containing nucleotide triphosphate hydrolases"/>
    <property type="match status" value="2"/>
</dbReference>
<dbReference type="Proteomes" id="UP001595817">
    <property type="component" value="Unassembled WGS sequence"/>
</dbReference>
<keyword evidence="7" id="KW-0255">Endonuclease</keyword>
<evidence type="ECO:0000256" key="4">
    <source>
        <dbReference type="ARBA" id="ARBA00022722"/>
    </source>
</evidence>
<dbReference type="Pfam" id="PF18766">
    <property type="entry name" value="SWI2_SNF2"/>
    <property type="match status" value="1"/>
</dbReference>
<evidence type="ECO:0000256" key="1">
    <source>
        <dbReference type="ARBA" id="ARBA00000851"/>
    </source>
</evidence>